<dbReference type="AlphaFoldDB" id="Q1N2W4"/>
<dbReference type="OrthoDB" id="9816309at2"/>
<evidence type="ECO:0000256" key="4">
    <source>
        <dbReference type="ARBA" id="ARBA00022679"/>
    </source>
</evidence>
<evidence type="ECO:0000256" key="3">
    <source>
        <dbReference type="ARBA" id="ARBA00022603"/>
    </source>
</evidence>
<name>Q1N2W4_9GAMM</name>
<reference evidence="8 9" key="1">
    <citation type="submission" date="2006-03" db="EMBL/GenBank/DDBJ databases">
        <authorList>
            <person name="Pinhassi J."/>
            <person name="Pedros-Alio C."/>
            <person name="Ferriera S."/>
            <person name="Johnson J."/>
            <person name="Kravitz S."/>
            <person name="Halpern A."/>
            <person name="Remington K."/>
            <person name="Beeson K."/>
            <person name="Tran B."/>
            <person name="Rogers Y.-H."/>
            <person name="Friedman R."/>
            <person name="Venter J.C."/>
        </authorList>
    </citation>
    <scope>NUCLEOTIDE SEQUENCE [LARGE SCALE GENOMIC DNA]</scope>
    <source>
        <strain evidence="8 9">RED65</strain>
    </source>
</reference>
<feature type="binding site" evidence="6">
    <location>
        <begin position="192"/>
        <end position="193"/>
    </location>
    <ligand>
        <name>S-adenosyl-L-methionine</name>
        <dbReference type="ChEBI" id="CHEBI:59789"/>
    </ligand>
</feature>
<evidence type="ECO:0000256" key="2">
    <source>
        <dbReference type="ARBA" id="ARBA00012534"/>
    </source>
</evidence>
<dbReference type="SUPFAM" id="SSF53335">
    <property type="entry name" value="S-adenosyl-L-methionine-dependent methyltransferases"/>
    <property type="match status" value="1"/>
</dbReference>
<keyword evidence="9" id="KW-1185">Reference proteome</keyword>
<feature type="binding site" evidence="6">
    <location>
        <position position="112"/>
    </location>
    <ligand>
        <name>S-adenosyl-L-methionine</name>
        <dbReference type="ChEBI" id="CHEBI:59789"/>
    </ligand>
</feature>
<dbReference type="EMBL" id="AAQH01000006">
    <property type="protein sequence ID" value="EAT12555.1"/>
    <property type="molecule type" value="Genomic_DNA"/>
</dbReference>
<comment type="caution">
    <text evidence="8">The sequence shown here is derived from an EMBL/GenBank/DDBJ whole genome shotgun (WGS) entry which is preliminary data.</text>
</comment>
<dbReference type="GO" id="GO:0032259">
    <property type="term" value="P:methylation"/>
    <property type="evidence" value="ECO:0007669"/>
    <property type="project" value="UniProtKB-KW"/>
</dbReference>
<feature type="binding site" evidence="6">
    <location>
        <position position="72"/>
    </location>
    <ligand>
        <name>S-adenosyl-L-methionine</name>
        <dbReference type="ChEBI" id="CHEBI:59789"/>
    </ligand>
</feature>
<dbReference type="PRINTS" id="PR00996">
    <property type="entry name" value="CHERMTFRASE"/>
</dbReference>
<feature type="binding site" evidence="6">
    <location>
        <position position="76"/>
    </location>
    <ligand>
        <name>S-adenosyl-L-methionine</name>
        <dbReference type="ChEBI" id="CHEBI:59789"/>
    </ligand>
</feature>
<dbReference type="InterPro" id="IPR050903">
    <property type="entry name" value="Bact_Chemotaxis_MeTrfase"/>
</dbReference>
<proteinExistence type="predicted"/>
<dbReference type="Pfam" id="PF03705">
    <property type="entry name" value="CheR_N"/>
    <property type="match status" value="1"/>
</dbReference>
<dbReference type="PROSITE" id="PS50123">
    <property type="entry name" value="CHER"/>
    <property type="match status" value="1"/>
</dbReference>
<dbReference type="SMART" id="SM00138">
    <property type="entry name" value="MeTrc"/>
    <property type="match status" value="1"/>
</dbReference>
<dbReference type="STRING" id="207949.RED65_06658"/>
<keyword evidence="3 8" id="KW-0489">Methyltransferase</keyword>
<dbReference type="Gene3D" id="3.40.50.150">
    <property type="entry name" value="Vaccinia Virus protein VP39"/>
    <property type="match status" value="1"/>
</dbReference>
<protein>
    <recommendedName>
        <fullName evidence="2">protein-glutamate O-methyltransferase</fullName>
        <ecNumber evidence="2">2.1.1.80</ecNumber>
    </recommendedName>
</protein>
<sequence>MTEQDFSRLSRIAFDVSGIVLSDAKKELVYSRIARRVRALGLSRFSEYCEYLDREKEKELNEFINSITTNLTSFFRESHHFEFLAKEIITQWRKNPKEPIRIWSSACSTGPEPYSIAITLRKNIKVDNLDIRILATDLDSDVLKKAKSGEYPLKEIELLPRDYHNCFYKNEDGAKARIKDEYKGLIQFNRLNLLGPWPMKKKFDVIFCRNVVIYFNKDTQVELFNRLHDALKPNGYLMIGHSENLYGANHLFKPLGRTIYQKK</sequence>
<organism evidence="8 9">
    <name type="scientific">Bermanella marisrubri</name>
    <dbReference type="NCBI Taxonomy" id="207949"/>
    <lineage>
        <taxon>Bacteria</taxon>
        <taxon>Pseudomonadati</taxon>
        <taxon>Pseudomonadota</taxon>
        <taxon>Gammaproteobacteria</taxon>
        <taxon>Oceanospirillales</taxon>
        <taxon>Oceanospirillaceae</taxon>
        <taxon>Bermanella</taxon>
    </lineage>
</organism>
<keyword evidence="5 6" id="KW-0949">S-adenosyl-L-methionine</keyword>
<evidence type="ECO:0000313" key="9">
    <source>
        <dbReference type="Proteomes" id="UP000004263"/>
    </source>
</evidence>
<dbReference type="EC" id="2.1.1.80" evidence="2"/>
<feature type="domain" description="CheR-type methyltransferase" evidence="7">
    <location>
        <begin position="1"/>
        <end position="263"/>
    </location>
</feature>
<keyword evidence="4" id="KW-0808">Transferase</keyword>
<dbReference type="GO" id="GO:0008983">
    <property type="term" value="F:protein-glutamate O-methyltransferase activity"/>
    <property type="evidence" value="ECO:0007669"/>
    <property type="project" value="UniProtKB-EC"/>
</dbReference>
<dbReference type="InterPro" id="IPR000780">
    <property type="entry name" value="CheR_MeTrfase"/>
</dbReference>
<evidence type="ECO:0000313" key="8">
    <source>
        <dbReference type="EMBL" id="EAT12555.1"/>
    </source>
</evidence>
<dbReference type="PIRSF" id="PIRSF000410">
    <property type="entry name" value="CheR"/>
    <property type="match status" value="1"/>
</dbReference>
<dbReference type="RefSeq" id="WP_007016156.1">
    <property type="nucleotide sequence ID" value="NZ_AAQH01000006.1"/>
</dbReference>
<dbReference type="Pfam" id="PF01739">
    <property type="entry name" value="CheR"/>
    <property type="match status" value="1"/>
</dbReference>
<feature type="binding site" evidence="6">
    <location>
        <begin position="209"/>
        <end position="210"/>
    </location>
    <ligand>
        <name>S-adenosyl-L-methionine</name>
        <dbReference type="ChEBI" id="CHEBI:59789"/>
    </ligand>
</feature>
<evidence type="ECO:0000256" key="1">
    <source>
        <dbReference type="ARBA" id="ARBA00001541"/>
    </source>
</evidence>
<dbReference type="Gene3D" id="1.10.155.10">
    <property type="entry name" value="Chemotaxis receptor methyltransferase CheR, N-terminal domain"/>
    <property type="match status" value="1"/>
</dbReference>
<dbReference type="InterPro" id="IPR022641">
    <property type="entry name" value="CheR_N"/>
</dbReference>
<dbReference type="PANTHER" id="PTHR24422">
    <property type="entry name" value="CHEMOTAXIS PROTEIN METHYLTRANSFERASE"/>
    <property type="match status" value="1"/>
</dbReference>
<dbReference type="InterPro" id="IPR026024">
    <property type="entry name" value="Chemotaxis_MeTrfase_CheR"/>
</dbReference>
<dbReference type="CDD" id="cd02440">
    <property type="entry name" value="AdoMet_MTases"/>
    <property type="match status" value="1"/>
</dbReference>
<dbReference type="InterPro" id="IPR022642">
    <property type="entry name" value="CheR_C"/>
</dbReference>
<gene>
    <name evidence="8" type="ORF">RED65_06658</name>
</gene>
<dbReference type="InterPro" id="IPR036804">
    <property type="entry name" value="CheR_N_sf"/>
</dbReference>
<dbReference type="Proteomes" id="UP000004263">
    <property type="component" value="Unassembled WGS sequence"/>
</dbReference>
<evidence type="ECO:0000256" key="5">
    <source>
        <dbReference type="ARBA" id="ARBA00022691"/>
    </source>
</evidence>
<dbReference type="HOGENOM" id="CLU_025854_0_0_6"/>
<comment type="catalytic activity">
    <reaction evidence="1">
        <text>L-glutamyl-[protein] + S-adenosyl-L-methionine = [protein]-L-glutamate 5-O-methyl ester + S-adenosyl-L-homocysteine</text>
        <dbReference type="Rhea" id="RHEA:24452"/>
        <dbReference type="Rhea" id="RHEA-COMP:10208"/>
        <dbReference type="Rhea" id="RHEA-COMP:10311"/>
        <dbReference type="ChEBI" id="CHEBI:29973"/>
        <dbReference type="ChEBI" id="CHEBI:57856"/>
        <dbReference type="ChEBI" id="CHEBI:59789"/>
        <dbReference type="ChEBI" id="CHEBI:82795"/>
        <dbReference type="EC" id="2.1.1.80"/>
    </reaction>
</comment>
<dbReference type="InterPro" id="IPR029063">
    <property type="entry name" value="SAM-dependent_MTases_sf"/>
</dbReference>
<dbReference type="PANTHER" id="PTHR24422:SF19">
    <property type="entry name" value="CHEMOTAXIS PROTEIN METHYLTRANSFERASE"/>
    <property type="match status" value="1"/>
</dbReference>
<evidence type="ECO:0000256" key="6">
    <source>
        <dbReference type="PIRSR" id="PIRSR000410-1"/>
    </source>
</evidence>
<dbReference type="SUPFAM" id="SSF47757">
    <property type="entry name" value="Chemotaxis receptor methyltransferase CheR, N-terminal domain"/>
    <property type="match status" value="1"/>
</dbReference>
<feature type="binding site" evidence="6">
    <location>
        <position position="70"/>
    </location>
    <ligand>
        <name>S-adenosyl-L-methionine</name>
        <dbReference type="ChEBI" id="CHEBI:59789"/>
    </ligand>
</feature>
<feature type="binding site" evidence="6">
    <location>
        <position position="137"/>
    </location>
    <ligand>
        <name>S-adenosyl-L-methionine</name>
        <dbReference type="ChEBI" id="CHEBI:59789"/>
    </ligand>
</feature>
<accession>Q1N2W4</accession>
<evidence type="ECO:0000259" key="7">
    <source>
        <dbReference type="PROSITE" id="PS50123"/>
    </source>
</evidence>